<dbReference type="SUPFAM" id="SSF82784">
    <property type="entry name" value="OsmC-like"/>
    <property type="match status" value="1"/>
</dbReference>
<evidence type="ECO:0000313" key="2">
    <source>
        <dbReference type="Proteomes" id="UP000482487"/>
    </source>
</evidence>
<gene>
    <name evidence="1" type="ORF">GTA51_02895</name>
</gene>
<dbReference type="AlphaFoldDB" id="A0A7C9IJB0"/>
<dbReference type="InterPro" id="IPR036102">
    <property type="entry name" value="OsmC/Ohrsf"/>
</dbReference>
<dbReference type="Gene3D" id="3.30.300.20">
    <property type="match status" value="1"/>
</dbReference>
<reference evidence="1 2" key="1">
    <citation type="submission" date="2020-01" db="EMBL/GenBank/DDBJ databases">
        <title>Genome sequence of Desulfovibrio aerotolerans DSM 16695(T).</title>
        <authorList>
            <person name="Karnachuk O."/>
            <person name="Avakyan M."/>
            <person name="Mardanov A."/>
            <person name="Kadnikov V."/>
            <person name="Ravin N."/>
        </authorList>
    </citation>
    <scope>NUCLEOTIDE SEQUENCE [LARGE SCALE GENOMIC DNA]</scope>
    <source>
        <strain evidence="1 2">DSM 16695</strain>
    </source>
</reference>
<evidence type="ECO:0000313" key="1">
    <source>
        <dbReference type="EMBL" id="MYL82085.1"/>
    </source>
</evidence>
<dbReference type="Proteomes" id="UP000482487">
    <property type="component" value="Unassembled WGS sequence"/>
</dbReference>
<dbReference type="Pfam" id="PF02566">
    <property type="entry name" value="OsmC"/>
    <property type="match status" value="1"/>
</dbReference>
<dbReference type="EMBL" id="WVUD01000003">
    <property type="protein sequence ID" value="MYL82085.1"/>
    <property type="molecule type" value="Genomic_DNA"/>
</dbReference>
<dbReference type="OrthoDB" id="9789573at2"/>
<accession>A0A7C9IJB0</accession>
<proteinExistence type="predicted"/>
<name>A0A7C9IJB0_9BACT</name>
<organism evidence="1 2">
    <name type="scientific">Solidesulfovibrio aerotolerans</name>
    <dbReference type="NCBI Taxonomy" id="295255"/>
    <lineage>
        <taxon>Bacteria</taxon>
        <taxon>Pseudomonadati</taxon>
        <taxon>Thermodesulfobacteriota</taxon>
        <taxon>Desulfovibrionia</taxon>
        <taxon>Desulfovibrionales</taxon>
        <taxon>Desulfovibrionaceae</taxon>
        <taxon>Solidesulfovibrio</taxon>
    </lineage>
</organism>
<dbReference type="InterPro" id="IPR003718">
    <property type="entry name" value="OsmC/Ohr_fam"/>
</dbReference>
<comment type="caution">
    <text evidence="1">The sequence shown here is derived from an EMBL/GenBank/DDBJ whole genome shotgun (WGS) entry which is preliminary data.</text>
</comment>
<dbReference type="InterPro" id="IPR015946">
    <property type="entry name" value="KH_dom-like_a/b"/>
</dbReference>
<dbReference type="PANTHER" id="PTHR39624">
    <property type="entry name" value="PROTEIN INVOLVED IN RIMO-MEDIATED BETA-METHYLTHIOLATION OF RIBOSOMAL PROTEIN S12 YCAO"/>
    <property type="match status" value="1"/>
</dbReference>
<protein>
    <submittedName>
        <fullName evidence="1">OsmC family peroxiredoxin</fullName>
    </submittedName>
</protein>
<keyword evidence="2" id="KW-1185">Reference proteome</keyword>
<sequence>MMVCHGLKKPLQVAFGNGSFTGVCDATTDKGGAGEGFRPHELLEAALGSCLVMVMTKYAAAHGLPLAWATVTVTLDRSDPDVAAYGCEVSLEGNLTNAQRQKILRAARVCPVRRTLGCRTVVTESVRR</sequence>
<dbReference type="RefSeq" id="WP_160958530.1">
    <property type="nucleotide sequence ID" value="NZ_WVUD01000003.1"/>
</dbReference>
<dbReference type="PANTHER" id="PTHR39624:SF2">
    <property type="entry name" value="OSMC-LIKE PROTEIN"/>
    <property type="match status" value="1"/>
</dbReference>